<evidence type="ECO:0000259" key="8">
    <source>
        <dbReference type="PROSITE" id="PS00624"/>
    </source>
</evidence>
<dbReference type="STRING" id="2074.BG845_05413"/>
<evidence type="ECO:0000256" key="2">
    <source>
        <dbReference type="ARBA" id="ARBA00010790"/>
    </source>
</evidence>
<comment type="caution">
    <text evidence="9">The sequence shown here is derived from an EMBL/GenBank/DDBJ whole genome shotgun (WGS) entry which is preliminary data.</text>
</comment>
<dbReference type="AlphaFoldDB" id="A0A1Y2MM43"/>
<organism evidence="9 10">
    <name type="scientific">Pseudonocardia autotrophica</name>
    <name type="common">Amycolata autotrophica</name>
    <name type="synonym">Nocardia autotrophica</name>
    <dbReference type="NCBI Taxonomy" id="2074"/>
    <lineage>
        <taxon>Bacteria</taxon>
        <taxon>Bacillati</taxon>
        <taxon>Actinomycetota</taxon>
        <taxon>Actinomycetes</taxon>
        <taxon>Pseudonocardiales</taxon>
        <taxon>Pseudonocardiaceae</taxon>
        <taxon>Pseudonocardia</taxon>
    </lineage>
</organism>
<comment type="cofactor">
    <cofactor evidence="1 5">
        <name>FAD</name>
        <dbReference type="ChEBI" id="CHEBI:57692"/>
    </cofactor>
</comment>
<dbReference type="Pfam" id="PF00732">
    <property type="entry name" value="GMC_oxred_N"/>
    <property type="match status" value="1"/>
</dbReference>
<feature type="binding site" evidence="5">
    <location>
        <position position="225"/>
    </location>
    <ligand>
        <name>FAD</name>
        <dbReference type="ChEBI" id="CHEBI:57692"/>
    </ligand>
</feature>
<dbReference type="OrthoDB" id="3659813at2"/>
<dbReference type="InterPro" id="IPR000172">
    <property type="entry name" value="GMC_OxRdtase_N"/>
</dbReference>
<comment type="similarity">
    <text evidence="2 6">Belongs to the GMC oxidoreductase family.</text>
</comment>
<dbReference type="EMBL" id="MIGB01000040">
    <property type="protein sequence ID" value="OSY36336.1"/>
    <property type="molecule type" value="Genomic_DNA"/>
</dbReference>
<sequence length="514" mass="53785">MYDIIVVGAGSAGAAVAARLTEDDGRQVLLLEAGPDYRSAEASEELRSVEPGKIGLTVQLAATHTFPDLTATRSSAQEPRPYIRGRGVGGSSAVNGLFAIRATVEDFDGWAAHGAIGWGYDDVLPLLNRLENDQDFAGERYHGGDGPIPVVRPKREHLATVESAVDRITERLGHPWAPDHNAPGSTGVSPYAYNSFGTERVSTNDGYLEPARDRPGLHVVGGALVDRVLFEGGRAVGVSAIVDGEPIEFRATEIVLSAGAVHSPAILQRSGVGPAPELRGLGIDVVADLPVGHGLQDHPGISLALGLNEPADYRGLPERGQLCVRFTTGVGDEPNDGMLATPGALGIGLPMAGILGWVNRVSSTGRVRIAGTDPALDPTVDLDMLSDPGDLLRFRAVTDELRAIAAQPELQKIAGFLALGAELVAPDTVMSDSEFARFALANVIDTVHASGSCRMGSPDAPDVVVDPDGRVLGVDGLRVADASIFPWVTRANTHLTAVLVGEKIADSIRHGSAT</sequence>
<feature type="domain" description="Glucose-methanol-choline oxidoreductase N-terminal" evidence="8">
    <location>
        <begin position="259"/>
        <end position="273"/>
    </location>
</feature>
<dbReference type="GO" id="GO:0008812">
    <property type="term" value="F:choline dehydrogenase activity"/>
    <property type="evidence" value="ECO:0007669"/>
    <property type="project" value="UniProtKB-EC"/>
</dbReference>
<evidence type="ECO:0000256" key="6">
    <source>
        <dbReference type="RuleBase" id="RU003968"/>
    </source>
</evidence>
<evidence type="ECO:0000259" key="7">
    <source>
        <dbReference type="PROSITE" id="PS00623"/>
    </source>
</evidence>
<name>A0A1Y2MM43_PSEAH</name>
<dbReference type="InterPro" id="IPR036188">
    <property type="entry name" value="FAD/NAD-bd_sf"/>
</dbReference>
<keyword evidence="10" id="KW-1185">Reference proteome</keyword>
<evidence type="ECO:0000256" key="4">
    <source>
        <dbReference type="ARBA" id="ARBA00022827"/>
    </source>
</evidence>
<accession>A0A1Y2MM43</accession>
<dbReference type="Gene3D" id="3.30.410.40">
    <property type="match status" value="1"/>
</dbReference>
<evidence type="ECO:0000256" key="1">
    <source>
        <dbReference type="ARBA" id="ARBA00001974"/>
    </source>
</evidence>
<proteinExistence type="inferred from homology"/>
<dbReference type="PIRSF" id="PIRSF000137">
    <property type="entry name" value="Alcohol_oxidase"/>
    <property type="match status" value="1"/>
</dbReference>
<evidence type="ECO:0000313" key="9">
    <source>
        <dbReference type="EMBL" id="OSY36336.1"/>
    </source>
</evidence>
<gene>
    <name evidence="9" type="primary">betA_4</name>
    <name evidence="9" type="ORF">BG845_05413</name>
</gene>
<dbReference type="PANTHER" id="PTHR11552">
    <property type="entry name" value="GLUCOSE-METHANOL-CHOLINE GMC OXIDOREDUCTASE"/>
    <property type="match status" value="1"/>
</dbReference>
<dbReference type="PANTHER" id="PTHR11552:SF147">
    <property type="entry name" value="CHOLINE DEHYDROGENASE, MITOCHONDRIAL"/>
    <property type="match status" value="1"/>
</dbReference>
<dbReference type="PROSITE" id="PS00624">
    <property type="entry name" value="GMC_OXRED_2"/>
    <property type="match status" value="1"/>
</dbReference>
<dbReference type="Pfam" id="PF05199">
    <property type="entry name" value="GMC_oxred_C"/>
    <property type="match status" value="1"/>
</dbReference>
<dbReference type="InterPro" id="IPR012132">
    <property type="entry name" value="GMC_OxRdtase"/>
</dbReference>
<dbReference type="EC" id="1.1.99.1" evidence="9"/>
<feature type="domain" description="Glucose-methanol-choline oxidoreductase N-terminal" evidence="7">
    <location>
        <begin position="85"/>
        <end position="108"/>
    </location>
</feature>
<dbReference type="SUPFAM" id="SSF54373">
    <property type="entry name" value="FAD-linked reductases, C-terminal domain"/>
    <property type="match status" value="1"/>
</dbReference>
<evidence type="ECO:0000256" key="5">
    <source>
        <dbReference type="PIRSR" id="PIRSR000137-2"/>
    </source>
</evidence>
<dbReference type="RefSeq" id="WP_085915546.1">
    <property type="nucleotide sequence ID" value="NZ_AP018920.1"/>
</dbReference>
<dbReference type="SUPFAM" id="SSF51905">
    <property type="entry name" value="FAD/NAD(P)-binding domain"/>
    <property type="match status" value="1"/>
</dbReference>
<keyword evidence="3 6" id="KW-0285">Flavoprotein</keyword>
<dbReference type="Proteomes" id="UP000194360">
    <property type="component" value="Unassembled WGS sequence"/>
</dbReference>
<protein>
    <submittedName>
        <fullName evidence="9">Oxygen-dependent choline dehydrogenase</fullName>
        <ecNumber evidence="9">1.1.99.1</ecNumber>
    </submittedName>
</protein>
<dbReference type="InterPro" id="IPR007867">
    <property type="entry name" value="GMC_OxRtase_C"/>
</dbReference>
<evidence type="ECO:0000313" key="10">
    <source>
        <dbReference type="Proteomes" id="UP000194360"/>
    </source>
</evidence>
<dbReference type="Gene3D" id="3.50.50.60">
    <property type="entry name" value="FAD/NAD(P)-binding domain"/>
    <property type="match status" value="1"/>
</dbReference>
<dbReference type="PROSITE" id="PS00623">
    <property type="entry name" value="GMC_OXRED_1"/>
    <property type="match status" value="1"/>
</dbReference>
<keyword evidence="9" id="KW-0560">Oxidoreductase</keyword>
<evidence type="ECO:0000256" key="3">
    <source>
        <dbReference type="ARBA" id="ARBA00022630"/>
    </source>
</evidence>
<reference evidence="9 10" key="1">
    <citation type="submission" date="2016-09" db="EMBL/GenBank/DDBJ databases">
        <title>Pseudonocardia autotrophica DSM535, a candidate organism with high potential of specific P450 cytochromes.</title>
        <authorList>
            <person name="Grumaz C."/>
            <person name="Vainshtein Y."/>
            <person name="Kirstahler P."/>
            <person name="Sohn K."/>
        </authorList>
    </citation>
    <scope>NUCLEOTIDE SEQUENCE [LARGE SCALE GENOMIC DNA]</scope>
    <source>
        <strain evidence="9 10">DSM 535</strain>
    </source>
</reference>
<keyword evidence="4 5" id="KW-0274">FAD</keyword>
<dbReference type="GO" id="GO:0050660">
    <property type="term" value="F:flavin adenine dinucleotide binding"/>
    <property type="evidence" value="ECO:0007669"/>
    <property type="project" value="InterPro"/>
</dbReference>